<dbReference type="OrthoDB" id="7883053at2759"/>
<name>B4LI84_DROVI</name>
<reference evidence="2 3" key="1">
    <citation type="journal article" date="2007" name="Nature">
        <title>Evolution of genes and genomes on the Drosophila phylogeny.</title>
        <authorList>
            <consortium name="Drosophila 12 Genomes Consortium"/>
            <person name="Clark A.G."/>
            <person name="Eisen M.B."/>
            <person name="Smith D.R."/>
            <person name="Bergman C.M."/>
            <person name="Oliver B."/>
            <person name="Markow T.A."/>
            <person name="Kaufman T.C."/>
            <person name="Kellis M."/>
            <person name="Gelbart W."/>
            <person name="Iyer V.N."/>
            <person name="Pollard D.A."/>
            <person name="Sackton T.B."/>
            <person name="Larracuente A.M."/>
            <person name="Singh N.D."/>
            <person name="Abad J.P."/>
            <person name="Abt D.N."/>
            <person name="Adryan B."/>
            <person name="Aguade M."/>
            <person name="Akashi H."/>
            <person name="Anderson W.W."/>
            <person name="Aquadro C.F."/>
            <person name="Ardell D.H."/>
            <person name="Arguello R."/>
            <person name="Artieri C.G."/>
            <person name="Barbash D.A."/>
            <person name="Barker D."/>
            <person name="Barsanti P."/>
            <person name="Batterham P."/>
            <person name="Batzoglou S."/>
            <person name="Begun D."/>
            <person name="Bhutkar A."/>
            <person name="Blanco E."/>
            <person name="Bosak S.A."/>
            <person name="Bradley R.K."/>
            <person name="Brand A.D."/>
            <person name="Brent M.R."/>
            <person name="Brooks A.N."/>
            <person name="Brown R.H."/>
            <person name="Butlin R.K."/>
            <person name="Caggese C."/>
            <person name="Calvi B.R."/>
            <person name="Bernardo de Carvalho A."/>
            <person name="Caspi A."/>
            <person name="Castrezana S."/>
            <person name="Celniker S.E."/>
            <person name="Chang J.L."/>
            <person name="Chapple C."/>
            <person name="Chatterji S."/>
            <person name="Chinwalla A."/>
            <person name="Civetta A."/>
            <person name="Clifton S.W."/>
            <person name="Comeron J.M."/>
            <person name="Costello J.C."/>
            <person name="Coyne J.A."/>
            <person name="Daub J."/>
            <person name="David R.G."/>
            <person name="Delcher A.L."/>
            <person name="Delehaunty K."/>
            <person name="Do C.B."/>
            <person name="Ebling H."/>
            <person name="Edwards K."/>
            <person name="Eickbush T."/>
            <person name="Evans J.D."/>
            <person name="Filipski A."/>
            <person name="Findeiss S."/>
            <person name="Freyhult E."/>
            <person name="Fulton L."/>
            <person name="Fulton R."/>
            <person name="Garcia A.C."/>
            <person name="Gardiner A."/>
            <person name="Garfield D.A."/>
            <person name="Garvin B.E."/>
            <person name="Gibson G."/>
            <person name="Gilbert D."/>
            <person name="Gnerre S."/>
            <person name="Godfrey J."/>
            <person name="Good R."/>
            <person name="Gotea V."/>
            <person name="Gravely B."/>
            <person name="Greenberg A.J."/>
            <person name="Griffiths-Jones S."/>
            <person name="Gross S."/>
            <person name="Guigo R."/>
            <person name="Gustafson E.A."/>
            <person name="Haerty W."/>
            <person name="Hahn M.W."/>
            <person name="Halligan D.L."/>
            <person name="Halpern A.L."/>
            <person name="Halter G.M."/>
            <person name="Han M.V."/>
            <person name="Heger A."/>
            <person name="Hillier L."/>
            <person name="Hinrichs A.S."/>
            <person name="Holmes I."/>
            <person name="Hoskins R.A."/>
            <person name="Hubisz M.J."/>
            <person name="Hultmark D."/>
            <person name="Huntley M.A."/>
            <person name="Jaffe D.B."/>
            <person name="Jagadeeshan S."/>
            <person name="Jeck W.R."/>
            <person name="Johnson J."/>
            <person name="Jones C.D."/>
            <person name="Jordan W.C."/>
            <person name="Karpen G.H."/>
            <person name="Kataoka E."/>
            <person name="Keightley P.D."/>
            <person name="Kheradpour P."/>
            <person name="Kirkness E.F."/>
            <person name="Koerich L.B."/>
            <person name="Kristiansen K."/>
            <person name="Kudrna D."/>
            <person name="Kulathinal R.J."/>
            <person name="Kumar S."/>
            <person name="Kwok R."/>
            <person name="Lander E."/>
            <person name="Langley C.H."/>
            <person name="Lapoint R."/>
            <person name="Lazzaro B.P."/>
            <person name="Lee S.J."/>
            <person name="Levesque L."/>
            <person name="Li R."/>
            <person name="Lin C.F."/>
            <person name="Lin M.F."/>
            <person name="Lindblad-Toh K."/>
            <person name="Llopart A."/>
            <person name="Long M."/>
            <person name="Low L."/>
            <person name="Lozovsky E."/>
            <person name="Lu J."/>
            <person name="Luo M."/>
            <person name="Machado C.A."/>
            <person name="Makalowski W."/>
            <person name="Marzo M."/>
            <person name="Matsuda M."/>
            <person name="Matzkin L."/>
            <person name="McAllister B."/>
            <person name="McBride C.S."/>
            <person name="McKernan B."/>
            <person name="McKernan K."/>
            <person name="Mendez-Lago M."/>
            <person name="Minx P."/>
            <person name="Mollenhauer M.U."/>
            <person name="Montooth K."/>
            <person name="Mount S.M."/>
            <person name="Mu X."/>
            <person name="Myers E."/>
            <person name="Negre B."/>
            <person name="Newfeld S."/>
            <person name="Nielsen R."/>
            <person name="Noor M.A."/>
            <person name="O'Grady P."/>
            <person name="Pachter L."/>
            <person name="Papaceit M."/>
            <person name="Parisi M.J."/>
            <person name="Parisi M."/>
            <person name="Parts L."/>
            <person name="Pedersen J.S."/>
            <person name="Pesole G."/>
            <person name="Phillippy A.M."/>
            <person name="Ponting C.P."/>
            <person name="Pop M."/>
            <person name="Porcelli D."/>
            <person name="Powell J.R."/>
            <person name="Prohaska S."/>
            <person name="Pruitt K."/>
            <person name="Puig M."/>
            <person name="Quesneville H."/>
            <person name="Ram K.R."/>
            <person name="Rand D."/>
            <person name="Rasmussen M.D."/>
            <person name="Reed L.K."/>
            <person name="Reenan R."/>
            <person name="Reily A."/>
            <person name="Remington K.A."/>
            <person name="Rieger T.T."/>
            <person name="Ritchie M.G."/>
            <person name="Robin C."/>
            <person name="Rogers Y.H."/>
            <person name="Rohde C."/>
            <person name="Rozas J."/>
            <person name="Rubenfield M.J."/>
            <person name="Ruiz A."/>
            <person name="Russo S."/>
            <person name="Salzberg S.L."/>
            <person name="Sanchez-Gracia A."/>
            <person name="Saranga D.J."/>
            <person name="Sato H."/>
            <person name="Schaeffer S.W."/>
            <person name="Schatz M.C."/>
            <person name="Schlenke T."/>
            <person name="Schwartz R."/>
            <person name="Segarra C."/>
            <person name="Singh R.S."/>
            <person name="Sirot L."/>
            <person name="Sirota M."/>
            <person name="Sisneros N.B."/>
            <person name="Smith C.D."/>
            <person name="Smith T.F."/>
            <person name="Spieth J."/>
            <person name="Stage D.E."/>
            <person name="Stark A."/>
            <person name="Stephan W."/>
            <person name="Strausberg R.L."/>
            <person name="Strempel S."/>
            <person name="Sturgill D."/>
            <person name="Sutton G."/>
            <person name="Sutton G.G."/>
            <person name="Tao W."/>
            <person name="Teichmann S."/>
            <person name="Tobari Y.N."/>
            <person name="Tomimura Y."/>
            <person name="Tsolas J.M."/>
            <person name="Valente V.L."/>
            <person name="Venter E."/>
            <person name="Venter J.C."/>
            <person name="Vicario S."/>
            <person name="Vieira F.G."/>
            <person name="Vilella A.J."/>
            <person name="Villasante A."/>
            <person name="Walenz B."/>
            <person name="Wang J."/>
            <person name="Wasserman M."/>
            <person name="Watts T."/>
            <person name="Wilson D."/>
            <person name="Wilson R.K."/>
            <person name="Wing R.A."/>
            <person name="Wolfner M.F."/>
            <person name="Wong A."/>
            <person name="Wong G.K."/>
            <person name="Wu C.I."/>
            <person name="Wu G."/>
            <person name="Yamamoto D."/>
            <person name="Yang H.P."/>
            <person name="Yang S.P."/>
            <person name="Yorke J.A."/>
            <person name="Yoshida K."/>
            <person name="Zdobnov E."/>
            <person name="Zhang P."/>
            <person name="Zhang Y."/>
            <person name="Zimin A.V."/>
            <person name="Baldwin J."/>
            <person name="Abdouelleil A."/>
            <person name="Abdulkadir J."/>
            <person name="Abebe A."/>
            <person name="Abera B."/>
            <person name="Abreu J."/>
            <person name="Acer S.C."/>
            <person name="Aftuck L."/>
            <person name="Alexander A."/>
            <person name="An P."/>
            <person name="Anderson E."/>
            <person name="Anderson S."/>
            <person name="Arachi H."/>
            <person name="Azer M."/>
            <person name="Bachantsang P."/>
            <person name="Barry A."/>
            <person name="Bayul T."/>
            <person name="Berlin A."/>
            <person name="Bessette D."/>
            <person name="Bloom T."/>
            <person name="Blye J."/>
            <person name="Boguslavskiy L."/>
            <person name="Bonnet C."/>
            <person name="Boukhgalter B."/>
            <person name="Bourzgui I."/>
            <person name="Brown A."/>
            <person name="Cahill P."/>
            <person name="Channer S."/>
            <person name="Cheshatsang Y."/>
            <person name="Chuda L."/>
            <person name="Citroen M."/>
            <person name="Collymore A."/>
            <person name="Cooke P."/>
            <person name="Costello M."/>
            <person name="D'Aco K."/>
            <person name="Daza R."/>
            <person name="De Haan G."/>
            <person name="DeGray S."/>
            <person name="DeMaso C."/>
            <person name="Dhargay N."/>
            <person name="Dooley K."/>
            <person name="Dooley E."/>
            <person name="Doricent M."/>
            <person name="Dorje P."/>
            <person name="Dorjee K."/>
            <person name="Dupes A."/>
            <person name="Elong R."/>
            <person name="Falk J."/>
            <person name="Farina A."/>
            <person name="Faro S."/>
            <person name="Ferguson D."/>
            <person name="Fisher S."/>
            <person name="Foley C.D."/>
            <person name="Franke A."/>
            <person name="Friedrich D."/>
            <person name="Gadbois L."/>
            <person name="Gearin G."/>
            <person name="Gearin C.R."/>
            <person name="Giannoukos G."/>
            <person name="Goode T."/>
            <person name="Graham J."/>
            <person name="Grandbois E."/>
            <person name="Grewal S."/>
            <person name="Gyaltsen K."/>
            <person name="Hafez N."/>
            <person name="Hagos B."/>
            <person name="Hall J."/>
            <person name="Henson C."/>
            <person name="Hollinger A."/>
            <person name="Honan T."/>
            <person name="Huard M.D."/>
            <person name="Hughes L."/>
            <person name="Hurhula B."/>
            <person name="Husby M.E."/>
            <person name="Kamat A."/>
            <person name="Kanga B."/>
            <person name="Kashin S."/>
            <person name="Khazanovich D."/>
            <person name="Kisner P."/>
            <person name="Lance K."/>
            <person name="Lara M."/>
            <person name="Lee W."/>
            <person name="Lennon N."/>
            <person name="Letendre F."/>
            <person name="LeVine R."/>
            <person name="Lipovsky A."/>
            <person name="Liu X."/>
            <person name="Liu J."/>
            <person name="Liu S."/>
            <person name="Lokyitsang T."/>
            <person name="Lokyitsang Y."/>
            <person name="Lubonja R."/>
            <person name="Lui A."/>
            <person name="MacDonald P."/>
            <person name="Magnisalis V."/>
            <person name="Maru K."/>
            <person name="Matthews C."/>
            <person name="McCusker W."/>
            <person name="McDonough S."/>
            <person name="Mehta T."/>
            <person name="Meldrim J."/>
            <person name="Meneus L."/>
            <person name="Mihai O."/>
            <person name="Mihalev A."/>
            <person name="Mihova T."/>
            <person name="Mittelman R."/>
            <person name="Mlenga V."/>
            <person name="Montmayeur A."/>
            <person name="Mulrain L."/>
            <person name="Navidi A."/>
            <person name="Naylor J."/>
            <person name="Negash T."/>
            <person name="Nguyen T."/>
            <person name="Nguyen N."/>
            <person name="Nicol R."/>
            <person name="Norbu C."/>
            <person name="Norbu N."/>
            <person name="Novod N."/>
            <person name="O'Neill B."/>
            <person name="Osman S."/>
            <person name="Markiewicz E."/>
            <person name="Oyono O.L."/>
            <person name="Patti C."/>
            <person name="Phunkhang P."/>
            <person name="Pierre F."/>
            <person name="Priest M."/>
            <person name="Raghuraman S."/>
            <person name="Rege F."/>
            <person name="Reyes R."/>
            <person name="Rise C."/>
            <person name="Rogov P."/>
            <person name="Ross K."/>
            <person name="Ryan E."/>
            <person name="Settipalli S."/>
            <person name="Shea T."/>
            <person name="Sherpa N."/>
            <person name="Shi L."/>
            <person name="Shih D."/>
            <person name="Sparrow T."/>
            <person name="Spaulding J."/>
            <person name="Stalker J."/>
            <person name="Stange-Thomann N."/>
            <person name="Stavropoulos S."/>
            <person name="Stone C."/>
            <person name="Strader C."/>
            <person name="Tesfaye S."/>
            <person name="Thomson T."/>
            <person name="Thoulutsang Y."/>
            <person name="Thoulutsang D."/>
            <person name="Topham K."/>
            <person name="Topping I."/>
            <person name="Tsamla T."/>
            <person name="Vassiliev H."/>
            <person name="Vo A."/>
            <person name="Wangchuk T."/>
            <person name="Wangdi T."/>
            <person name="Weiand M."/>
            <person name="Wilkinson J."/>
            <person name="Wilson A."/>
            <person name="Yadav S."/>
            <person name="Young G."/>
            <person name="Yu Q."/>
            <person name="Zembek L."/>
            <person name="Zhong D."/>
            <person name="Zimmer A."/>
            <person name="Zwirko Z."/>
            <person name="Jaffe D.B."/>
            <person name="Alvarez P."/>
            <person name="Brockman W."/>
            <person name="Butler J."/>
            <person name="Chin C."/>
            <person name="Gnerre S."/>
            <person name="Grabherr M."/>
            <person name="Kleber M."/>
            <person name="Mauceli E."/>
            <person name="MacCallum I."/>
        </authorList>
    </citation>
    <scope>NUCLEOTIDE SEQUENCE [LARGE SCALE GENOMIC DNA]</scope>
    <source>
        <strain evidence="3">Tucson 15010-1051.87</strain>
    </source>
</reference>
<sequence length="108" mass="12214">MSPIKFVSVLFISSALLLIAHGRPLDEFSSEDDRMNEISAEFIRKRIMSDVDRIFSSAEIQKSKGTNKIKRNNAETTKSSKHAHGMITSMLSFVSNVFNFGKTMIRNE</sequence>
<evidence type="ECO:0000313" key="3">
    <source>
        <dbReference type="Proteomes" id="UP000008792"/>
    </source>
</evidence>
<evidence type="ECO:0008006" key="4">
    <source>
        <dbReference type="Google" id="ProtNLM"/>
    </source>
</evidence>
<accession>B4LI84</accession>
<dbReference type="EMBL" id="CH940647">
    <property type="protein sequence ID" value="EDW69651.1"/>
    <property type="molecule type" value="Genomic_DNA"/>
</dbReference>
<evidence type="ECO:0000256" key="1">
    <source>
        <dbReference type="SAM" id="SignalP"/>
    </source>
</evidence>
<gene>
    <name evidence="2" type="primary">Dvir\GJ12002</name>
    <name evidence="2" type="ORF">Dvir_GJ12002</name>
</gene>
<dbReference type="FunCoup" id="B4LI84">
    <property type="interactions" value="17"/>
</dbReference>
<dbReference type="eggNOG" id="ENOG502T9FK">
    <property type="taxonomic scope" value="Eukaryota"/>
</dbReference>
<organism evidence="2 3">
    <name type="scientific">Drosophila virilis</name>
    <name type="common">Fruit fly</name>
    <dbReference type="NCBI Taxonomy" id="7244"/>
    <lineage>
        <taxon>Eukaryota</taxon>
        <taxon>Metazoa</taxon>
        <taxon>Ecdysozoa</taxon>
        <taxon>Arthropoda</taxon>
        <taxon>Hexapoda</taxon>
        <taxon>Insecta</taxon>
        <taxon>Pterygota</taxon>
        <taxon>Neoptera</taxon>
        <taxon>Endopterygota</taxon>
        <taxon>Diptera</taxon>
        <taxon>Brachycera</taxon>
        <taxon>Muscomorpha</taxon>
        <taxon>Ephydroidea</taxon>
        <taxon>Drosophilidae</taxon>
        <taxon>Drosophila</taxon>
    </lineage>
</organism>
<dbReference type="KEGG" id="dvi:6623283"/>
<protein>
    <recommendedName>
        <fullName evidence="4">Seminal fluid protein</fullName>
    </recommendedName>
</protein>
<feature type="chain" id="PRO_5002816037" description="Seminal fluid protein" evidence="1">
    <location>
        <begin position="23"/>
        <end position="108"/>
    </location>
</feature>
<proteinExistence type="predicted"/>
<dbReference type="OMA" id="FIRKRIM"/>
<dbReference type="Proteomes" id="UP000008792">
    <property type="component" value="Unassembled WGS sequence"/>
</dbReference>
<dbReference type="InParanoid" id="B4LI84"/>
<evidence type="ECO:0000313" key="2">
    <source>
        <dbReference type="EMBL" id="EDW69651.1"/>
    </source>
</evidence>
<dbReference type="PhylomeDB" id="B4LI84"/>
<dbReference type="AlphaFoldDB" id="B4LI84"/>
<keyword evidence="3" id="KW-1185">Reference proteome</keyword>
<dbReference type="HOGENOM" id="CLU_2199720_0_0_1"/>
<feature type="signal peptide" evidence="1">
    <location>
        <begin position="1"/>
        <end position="22"/>
    </location>
</feature>
<keyword evidence="1" id="KW-0732">Signal</keyword>